<proteinExistence type="predicted"/>
<evidence type="ECO:0000313" key="2">
    <source>
        <dbReference type="Proteomes" id="UP001433508"/>
    </source>
</evidence>
<evidence type="ECO:0000313" key="1">
    <source>
        <dbReference type="EMBL" id="KAK9237896.1"/>
    </source>
</evidence>
<dbReference type="Proteomes" id="UP001433508">
    <property type="component" value="Unassembled WGS sequence"/>
</dbReference>
<keyword evidence="2" id="KW-1185">Reference proteome</keyword>
<accession>A0ACC3T1Z4</accession>
<name>A0ACC3T1Z4_LIPKO</name>
<reference evidence="2" key="1">
    <citation type="journal article" date="2024" name="Front. Bioeng. Biotechnol.">
        <title>Genome-scale model development and genomic sequencing of the oleaginous clade Lipomyces.</title>
        <authorList>
            <person name="Czajka J.J."/>
            <person name="Han Y."/>
            <person name="Kim J."/>
            <person name="Mondo S.J."/>
            <person name="Hofstad B.A."/>
            <person name="Robles A."/>
            <person name="Haridas S."/>
            <person name="Riley R."/>
            <person name="LaButti K."/>
            <person name="Pangilinan J."/>
            <person name="Andreopoulos W."/>
            <person name="Lipzen A."/>
            <person name="Yan J."/>
            <person name="Wang M."/>
            <person name="Ng V."/>
            <person name="Grigoriev I.V."/>
            <person name="Spatafora J.W."/>
            <person name="Magnuson J.K."/>
            <person name="Baker S.E."/>
            <person name="Pomraning K.R."/>
        </authorList>
    </citation>
    <scope>NUCLEOTIDE SEQUENCE [LARGE SCALE GENOMIC DNA]</scope>
    <source>
        <strain evidence="2">CBS 7786</strain>
    </source>
</reference>
<protein>
    <submittedName>
        <fullName evidence="1">PQ loop repeat-domain-containing protein</fullName>
    </submittedName>
</protein>
<gene>
    <name evidence="1" type="ORF">V1525DRAFT_134976</name>
</gene>
<organism evidence="1 2">
    <name type="scientific">Lipomyces kononenkoae</name>
    <name type="common">Yeast</name>
    <dbReference type="NCBI Taxonomy" id="34357"/>
    <lineage>
        <taxon>Eukaryota</taxon>
        <taxon>Fungi</taxon>
        <taxon>Dikarya</taxon>
        <taxon>Ascomycota</taxon>
        <taxon>Saccharomycotina</taxon>
        <taxon>Lipomycetes</taxon>
        <taxon>Lipomycetales</taxon>
        <taxon>Lipomycetaceae</taxon>
        <taxon>Lipomyces</taxon>
    </lineage>
</organism>
<sequence>MTDTGYNKAATVLGIVGTILWCIQLLPQIYTNFRRKSTDGLPHLMPLLWAYSGILFGIYFLVLRPNLPLMIQPEIFTFLCFVVWAQCLYYGSKFSFIKTVVVVSVVIAFSAGIQTAATMPLLNSSLCHNNGTTSTCWPLLLIGVLAAVLIFVGLVPPYFELWRRQGQVVGISFLFLAIDSSGAIFSLVSILLSGTGNGGNRTEEYLGMALYIIVPLMEAGIVLSHFVWWLRIGRHEQKSHSDVEMAGRVTDAAKN</sequence>
<comment type="caution">
    <text evidence="1">The sequence shown here is derived from an EMBL/GenBank/DDBJ whole genome shotgun (WGS) entry which is preliminary data.</text>
</comment>
<dbReference type="EMBL" id="MU971363">
    <property type="protein sequence ID" value="KAK9237896.1"/>
    <property type="molecule type" value="Genomic_DNA"/>
</dbReference>